<dbReference type="GO" id="GO:0140359">
    <property type="term" value="F:ABC-type transporter activity"/>
    <property type="evidence" value="ECO:0007669"/>
    <property type="project" value="InterPro"/>
</dbReference>
<keyword evidence="3 9" id="KW-0813">Transport</keyword>
<dbReference type="Proteomes" id="UP000650511">
    <property type="component" value="Unassembled WGS sequence"/>
</dbReference>
<evidence type="ECO:0000259" key="10">
    <source>
        <dbReference type="PROSITE" id="PS51012"/>
    </source>
</evidence>
<dbReference type="PANTHER" id="PTHR30413:SF8">
    <property type="entry name" value="TRANSPORT PERMEASE PROTEIN"/>
    <property type="match status" value="1"/>
</dbReference>
<gene>
    <name evidence="11" type="ORF">GCM10011354_06340</name>
</gene>
<reference evidence="11" key="1">
    <citation type="journal article" date="2014" name="Int. J. Syst. Evol. Microbiol.">
        <title>Complete genome sequence of Corynebacterium casei LMG S-19264T (=DSM 44701T), isolated from a smear-ripened cheese.</title>
        <authorList>
            <consortium name="US DOE Joint Genome Institute (JGI-PGF)"/>
            <person name="Walter F."/>
            <person name="Albersmeier A."/>
            <person name="Kalinowski J."/>
            <person name="Ruckert C."/>
        </authorList>
    </citation>
    <scope>NUCLEOTIDE SEQUENCE</scope>
    <source>
        <strain evidence="11">CGMCC 1.14988</strain>
    </source>
</reference>
<keyword evidence="6 9" id="KW-0812">Transmembrane</keyword>
<dbReference type="Pfam" id="PF01061">
    <property type="entry name" value="ABC2_membrane"/>
    <property type="match status" value="1"/>
</dbReference>
<dbReference type="PANTHER" id="PTHR30413">
    <property type="entry name" value="INNER MEMBRANE TRANSPORT PERMEASE"/>
    <property type="match status" value="1"/>
</dbReference>
<keyword evidence="8 9" id="KW-0472">Membrane</keyword>
<dbReference type="GO" id="GO:0005886">
    <property type="term" value="C:plasma membrane"/>
    <property type="evidence" value="ECO:0007669"/>
    <property type="project" value="UniProtKB-SubCell"/>
</dbReference>
<feature type="domain" description="ABC transmembrane type-2" evidence="10">
    <location>
        <begin position="55"/>
        <end position="298"/>
    </location>
</feature>
<keyword evidence="7 9" id="KW-1133">Transmembrane helix</keyword>
<keyword evidence="5" id="KW-0997">Cell inner membrane</keyword>
<feature type="transmembrane region" description="Helical" evidence="9">
    <location>
        <begin position="133"/>
        <end position="153"/>
    </location>
</feature>
<evidence type="ECO:0000256" key="6">
    <source>
        <dbReference type="ARBA" id="ARBA00022692"/>
    </source>
</evidence>
<organism evidence="11 12">
    <name type="scientific">Egicoccus halophilus</name>
    <dbReference type="NCBI Taxonomy" id="1670830"/>
    <lineage>
        <taxon>Bacteria</taxon>
        <taxon>Bacillati</taxon>
        <taxon>Actinomycetota</taxon>
        <taxon>Nitriliruptoria</taxon>
        <taxon>Egicoccales</taxon>
        <taxon>Egicoccaceae</taxon>
        <taxon>Egicoccus</taxon>
    </lineage>
</organism>
<protein>
    <recommendedName>
        <fullName evidence="9">Transport permease protein</fullName>
    </recommendedName>
</protein>
<evidence type="ECO:0000313" key="12">
    <source>
        <dbReference type="Proteomes" id="UP000650511"/>
    </source>
</evidence>
<comment type="similarity">
    <text evidence="2 9">Belongs to the ABC-2 integral membrane protein family.</text>
</comment>
<evidence type="ECO:0000256" key="9">
    <source>
        <dbReference type="RuleBase" id="RU361157"/>
    </source>
</evidence>
<feature type="transmembrane region" description="Helical" evidence="9">
    <location>
        <begin position="165"/>
        <end position="185"/>
    </location>
</feature>
<keyword evidence="12" id="KW-1185">Reference proteome</keyword>
<dbReference type="GO" id="GO:0015920">
    <property type="term" value="P:lipopolysaccharide transport"/>
    <property type="evidence" value="ECO:0007669"/>
    <property type="project" value="TreeGrafter"/>
</dbReference>
<evidence type="ECO:0000256" key="8">
    <source>
        <dbReference type="ARBA" id="ARBA00023136"/>
    </source>
</evidence>
<accession>A0A8J3A886</accession>
<dbReference type="PROSITE" id="PS51012">
    <property type="entry name" value="ABC_TM2"/>
    <property type="match status" value="1"/>
</dbReference>
<dbReference type="InterPro" id="IPR047817">
    <property type="entry name" value="ABC2_TM_bact-type"/>
</dbReference>
<dbReference type="InterPro" id="IPR013525">
    <property type="entry name" value="ABC2_TM"/>
</dbReference>
<comment type="caution">
    <text evidence="9">Lacks conserved residue(s) required for the propagation of feature annotation.</text>
</comment>
<evidence type="ECO:0000256" key="4">
    <source>
        <dbReference type="ARBA" id="ARBA00022475"/>
    </source>
</evidence>
<name>A0A8J3A886_9ACTN</name>
<sequence>MAVHSMTLHPPFDEPAARRAARAASGKLIELWRARELLFQLVRKELKVRYKNSTLGFLWSMITPVLMTIVFSVVFTLVVPIPVDDFPAFFVAGYLLWQFFQNSCRGGTDSIVGNGDLVKKVYFPREVLPLSHVLSQLVHLLLALLVISPFLIYTRGLGVLTHLPATLLAVVLLAVFTSGAAMWFAGVNVAFRDLQELFIVIFQVWFYATPVLYPLALVQASPALDRQSLGWVPTALQFNPMTWFVEVFREPLYGPVVRRGVDDIASSAPGWPSLTALGIAAAYAVAAFAIGYAVFLRRSRTFAKEV</sequence>
<dbReference type="EMBL" id="BMHA01000002">
    <property type="protein sequence ID" value="GGI03896.1"/>
    <property type="molecule type" value="Genomic_DNA"/>
</dbReference>
<evidence type="ECO:0000256" key="3">
    <source>
        <dbReference type="ARBA" id="ARBA00022448"/>
    </source>
</evidence>
<reference evidence="11" key="2">
    <citation type="submission" date="2020-09" db="EMBL/GenBank/DDBJ databases">
        <authorList>
            <person name="Sun Q."/>
            <person name="Zhou Y."/>
        </authorList>
    </citation>
    <scope>NUCLEOTIDE SEQUENCE</scope>
    <source>
        <strain evidence="11">CGMCC 1.14988</strain>
    </source>
</reference>
<evidence type="ECO:0000256" key="5">
    <source>
        <dbReference type="ARBA" id="ARBA00022519"/>
    </source>
</evidence>
<comment type="subcellular location">
    <subcellularLocation>
        <location evidence="1">Cell inner membrane</location>
        <topology evidence="1">Multi-pass membrane protein</topology>
    </subcellularLocation>
    <subcellularLocation>
        <location evidence="9">Cell membrane</location>
        <topology evidence="9">Multi-pass membrane protein</topology>
    </subcellularLocation>
</comment>
<feature type="transmembrane region" description="Helical" evidence="9">
    <location>
        <begin position="57"/>
        <end position="81"/>
    </location>
</feature>
<dbReference type="AlphaFoldDB" id="A0A8J3A886"/>
<evidence type="ECO:0000256" key="2">
    <source>
        <dbReference type="ARBA" id="ARBA00007783"/>
    </source>
</evidence>
<evidence type="ECO:0000313" key="11">
    <source>
        <dbReference type="EMBL" id="GGI03896.1"/>
    </source>
</evidence>
<proteinExistence type="inferred from homology"/>
<keyword evidence="4 9" id="KW-1003">Cell membrane</keyword>
<evidence type="ECO:0000256" key="1">
    <source>
        <dbReference type="ARBA" id="ARBA00004429"/>
    </source>
</evidence>
<feature type="transmembrane region" description="Helical" evidence="9">
    <location>
        <begin position="274"/>
        <end position="295"/>
    </location>
</feature>
<feature type="transmembrane region" description="Helical" evidence="9">
    <location>
        <begin position="197"/>
        <end position="216"/>
    </location>
</feature>
<comment type="caution">
    <text evidence="11">The sequence shown here is derived from an EMBL/GenBank/DDBJ whole genome shotgun (WGS) entry which is preliminary data.</text>
</comment>
<evidence type="ECO:0000256" key="7">
    <source>
        <dbReference type="ARBA" id="ARBA00022989"/>
    </source>
</evidence>